<accession>R0LUV5</accession>
<dbReference type="EMBL" id="KB742680">
    <property type="protein sequence ID" value="EOB05570.1"/>
    <property type="molecule type" value="Genomic_DNA"/>
</dbReference>
<protein>
    <submittedName>
        <fullName evidence="1">Uncharacterized protein</fullName>
    </submittedName>
</protein>
<dbReference type="Proteomes" id="UP000296049">
    <property type="component" value="Unassembled WGS sequence"/>
</dbReference>
<dbReference type="AlphaFoldDB" id="R0LUV5"/>
<evidence type="ECO:0000313" key="2">
    <source>
        <dbReference type="Proteomes" id="UP000296049"/>
    </source>
</evidence>
<organism evidence="1 2">
    <name type="scientific">Anas platyrhynchos</name>
    <name type="common">Mallard</name>
    <name type="synonym">Anas boschas</name>
    <dbReference type="NCBI Taxonomy" id="8839"/>
    <lineage>
        <taxon>Eukaryota</taxon>
        <taxon>Metazoa</taxon>
        <taxon>Chordata</taxon>
        <taxon>Craniata</taxon>
        <taxon>Vertebrata</taxon>
        <taxon>Euteleostomi</taxon>
        <taxon>Archelosauria</taxon>
        <taxon>Archosauria</taxon>
        <taxon>Dinosauria</taxon>
        <taxon>Saurischia</taxon>
        <taxon>Theropoda</taxon>
        <taxon>Coelurosauria</taxon>
        <taxon>Aves</taxon>
        <taxon>Neognathae</taxon>
        <taxon>Galloanserae</taxon>
        <taxon>Anseriformes</taxon>
        <taxon>Anatidae</taxon>
        <taxon>Anatinae</taxon>
        <taxon>Anas</taxon>
    </lineage>
</organism>
<reference evidence="2" key="1">
    <citation type="journal article" date="2013" name="Nat. Genet.">
        <title>The duck genome and transcriptome provide insight into an avian influenza virus reservoir species.</title>
        <authorList>
            <person name="Huang Y."/>
            <person name="Li Y."/>
            <person name="Burt D.W."/>
            <person name="Chen H."/>
            <person name="Zhang Y."/>
            <person name="Qian W."/>
            <person name="Kim H."/>
            <person name="Gan S."/>
            <person name="Zhao Y."/>
            <person name="Li J."/>
            <person name="Yi K."/>
            <person name="Feng H."/>
            <person name="Zhu P."/>
            <person name="Li B."/>
            <person name="Liu Q."/>
            <person name="Fairley S."/>
            <person name="Magor K.E."/>
            <person name="Du Z."/>
            <person name="Hu X."/>
            <person name="Goodman L."/>
            <person name="Tafer H."/>
            <person name="Vignal A."/>
            <person name="Lee T."/>
            <person name="Kim K.W."/>
            <person name="Sheng Z."/>
            <person name="An Y."/>
            <person name="Searle S."/>
            <person name="Herrero J."/>
            <person name="Groenen M.A."/>
            <person name="Crooijmans R.P."/>
            <person name="Faraut T."/>
            <person name="Cai Q."/>
            <person name="Webster R.G."/>
            <person name="Aldridge J.R."/>
            <person name="Warren W.C."/>
            <person name="Bartschat S."/>
            <person name="Kehr S."/>
            <person name="Marz M."/>
            <person name="Stadler P.F."/>
            <person name="Smith J."/>
            <person name="Kraus R.H."/>
            <person name="Zhao Y."/>
            <person name="Ren L."/>
            <person name="Fei J."/>
            <person name="Morisson M."/>
            <person name="Kaiser P."/>
            <person name="Griffin D.K."/>
            <person name="Rao M."/>
            <person name="Pitel F."/>
            <person name="Wang J."/>
            <person name="Li N."/>
        </authorList>
    </citation>
    <scope>NUCLEOTIDE SEQUENCE [LARGE SCALE GENOMIC DNA]</scope>
</reference>
<gene>
    <name evidence="1" type="ORF">Anapl_06929</name>
</gene>
<proteinExistence type="predicted"/>
<name>R0LUV5_ANAPL</name>
<sequence length="272" mass="29831">MKPEACPHNGGGLLARAGWGQPTLLGAGGRFPAGAEETATDRGIFSLKCSHNLDPILSPCKLVPTKRTLRFKSLLKRLGGFETANVKKSKTNIQHPSSTEGEIWAVVVDCHLWSIRTSLWAHKELTANPPLRSYESHNETQVRQREREEQLTGGKMTVTFSGSCCSMDAKCWVTLPRSTPSSYGLSSPDDGVSPISTALMYVHDGALGCALAAIVHPQLLFSGQIESTGRATAREDFTIYWIRVQDCSFICRKCLPHLIDLILTLSGFCWKD</sequence>
<keyword evidence="2" id="KW-1185">Reference proteome</keyword>
<evidence type="ECO:0000313" key="1">
    <source>
        <dbReference type="EMBL" id="EOB05570.1"/>
    </source>
</evidence>